<dbReference type="Proteomes" id="UP001164472">
    <property type="component" value="Chromosome"/>
</dbReference>
<dbReference type="KEGG" id="asem:NNL22_00970"/>
<gene>
    <name evidence="1" type="ORF">NNL22_00970</name>
</gene>
<accession>A0A9E8HLS1</accession>
<evidence type="ECO:0000313" key="1">
    <source>
        <dbReference type="EMBL" id="UZW75211.1"/>
    </source>
</evidence>
<proteinExistence type="predicted"/>
<dbReference type="EMBL" id="CP101527">
    <property type="protein sequence ID" value="UZW75211.1"/>
    <property type="molecule type" value="Genomic_DNA"/>
</dbReference>
<reference evidence="1" key="1">
    <citation type="submission" date="2022-07" db="EMBL/GenBank/DDBJ databases">
        <title>Alkalimarinus sp. nov., isolated from gut of a Alitta virens.</title>
        <authorList>
            <person name="Yang A.I."/>
            <person name="Shin N.-R."/>
        </authorList>
    </citation>
    <scope>NUCLEOTIDE SEQUENCE</scope>
    <source>
        <strain evidence="1">FA028</strain>
    </source>
</reference>
<evidence type="ECO:0000313" key="2">
    <source>
        <dbReference type="Proteomes" id="UP001164472"/>
    </source>
</evidence>
<dbReference type="RefSeq" id="WP_251810981.1">
    <property type="nucleotide sequence ID" value="NZ_CP101527.1"/>
</dbReference>
<sequence length="189" mass="21311">MSEQHQYNLDYFYKLTGGDKPSLLSELTHQQVEDVRHLVDRIITRETNGHDKFYESMAMMMKYVPNFILHSIAPKYIEPAIAAKITSNLSLKQILGVTAGMPVEYVGDAAVNMDSSLSAAVLAGLKKKMATQVIEYLVSTHPLAMLDILAHSPSTVRTQASKLFNHNQLMSLRLSPIRQKTFDEVRHEH</sequence>
<keyword evidence="2" id="KW-1185">Reference proteome</keyword>
<name>A0A9E8HLS1_9ALTE</name>
<protein>
    <submittedName>
        <fullName evidence="1">Uncharacterized protein</fullName>
    </submittedName>
</protein>
<dbReference type="AlphaFoldDB" id="A0A9E8HLS1"/>
<organism evidence="1 2">
    <name type="scientific">Alkalimarinus sediminis</name>
    <dbReference type="NCBI Taxonomy" id="1632866"/>
    <lineage>
        <taxon>Bacteria</taxon>
        <taxon>Pseudomonadati</taxon>
        <taxon>Pseudomonadota</taxon>
        <taxon>Gammaproteobacteria</taxon>
        <taxon>Alteromonadales</taxon>
        <taxon>Alteromonadaceae</taxon>
        <taxon>Alkalimarinus</taxon>
    </lineage>
</organism>